<protein>
    <submittedName>
        <fullName evidence="1">Uncharacterized protein</fullName>
    </submittedName>
</protein>
<evidence type="ECO:0000313" key="2">
    <source>
        <dbReference type="Proteomes" id="UP000004913"/>
    </source>
</evidence>
<accession>F5J159</accession>
<gene>
    <name evidence="1" type="ORF">HMPREF9455_03076</name>
</gene>
<reference evidence="1 2" key="1">
    <citation type="submission" date="2011-04" db="EMBL/GenBank/DDBJ databases">
        <title>The Genome Sequence of Dysgonomonas gadei ATCC BAA-286.</title>
        <authorList>
            <consortium name="The Broad Institute Genome Sequencing Platform"/>
            <person name="Earl A."/>
            <person name="Ward D."/>
            <person name="Feldgarden M."/>
            <person name="Gevers D."/>
            <person name="Pudlo N."/>
            <person name="Martens E."/>
            <person name="Allen-Vercoe E."/>
            <person name="Young S.K."/>
            <person name="Zeng Q."/>
            <person name="Gargeya S."/>
            <person name="Fitzgerald M."/>
            <person name="Haas B."/>
            <person name="Abouelleil A."/>
            <person name="Alvarado L."/>
            <person name="Arachchi H.M."/>
            <person name="Berlin A."/>
            <person name="Brown A."/>
            <person name="Chapman S.B."/>
            <person name="Chen Z."/>
            <person name="Dunbar C."/>
            <person name="Freedman E."/>
            <person name="Gearin G."/>
            <person name="Gellesch M."/>
            <person name="Goldberg J."/>
            <person name="Griggs A."/>
            <person name="Gujja S."/>
            <person name="Heiman D."/>
            <person name="Howarth C."/>
            <person name="Larson L."/>
            <person name="Lui A."/>
            <person name="MacDonald P.J.P."/>
            <person name="Mehta T."/>
            <person name="Montmayeur A."/>
            <person name="Murphy C."/>
            <person name="Neiman D."/>
            <person name="Pearson M."/>
            <person name="Priest M."/>
            <person name="Roberts A."/>
            <person name="Saif S."/>
            <person name="Shea T."/>
            <person name="Shenoy N."/>
            <person name="Sisk P."/>
            <person name="Stolte C."/>
            <person name="Sykes S."/>
            <person name="Yandava C."/>
            <person name="Wortman J."/>
            <person name="Nusbaum C."/>
            <person name="Birren B."/>
        </authorList>
    </citation>
    <scope>NUCLEOTIDE SEQUENCE [LARGE SCALE GENOMIC DNA]</scope>
    <source>
        <strain evidence="1 2">ATCC BAA-286</strain>
    </source>
</reference>
<dbReference type="HOGENOM" id="CLU_3389166_0_0_10"/>
<name>F5J159_9BACT</name>
<evidence type="ECO:0000313" key="1">
    <source>
        <dbReference type="EMBL" id="EGK00802.1"/>
    </source>
</evidence>
<comment type="caution">
    <text evidence="1">The sequence shown here is derived from an EMBL/GenBank/DDBJ whole genome shotgun (WGS) entry which is preliminary data.</text>
</comment>
<dbReference type="EMBL" id="ADLV01000035">
    <property type="protein sequence ID" value="EGK00802.1"/>
    <property type="molecule type" value="Genomic_DNA"/>
</dbReference>
<keyword evidence="2" id="KW-1185">Reference proteome</keyword>
<dbReference type="AlphaFoldDB" id="F5J159"/>
<organism evidence="1 2">
    <name type="scientific">Dysgonomonas gadei ATCC BAA-286</name>
    <dbReference type="NCBI Taxonomy" id="742766"/>
    <lineage>
        <taxon>Bacteria</taxon>
        <taxon>Pseudomonadati</taxon>
        <taxon>Bacteroidota</taxon>
        <taxon>Bacteroidia</taxon>
        <taxon>Bacteroidales</taxon>
        <taxon>Dysgonomonadaceae</taxon>
        <taxon>Dysgonomonas</taxon>
    </lineage>
</organism>
<sequence length="32" mass="3764">MRNNIFKTLILLKYGVIAEFFYYKEHSAIAVA</sequence>
<dbReference type="Proteomes" id="UP000004913">
    <property type="component" value="Unassembled WGS sequence"/>
</dbReference>
<proteinExistence type="predicted"/>